<sequence length="120" mass="13473">MGVPRCPVLGPFSFLDYIDDVPHLVNGDRGIVLFAHDIAIFFKVKIQQPSFDEVSSITFEIESEPSCSSSMALCNRGRKFRRLFDLRKSAVSSAKSTSWVPVVGCGITFMYAEYSRRVEL</sequence>
<evidence type="ECO:0000313" key="1">
    <source>
        <dbReference type="EMBL" id="GBP11545.1"/>
    </source>
</evidence>
<dbReference type="EMBL" id="BGZK01000047">
    <property type="protein sequence ID" value="GBP11545.1"/>
    <property type="molecule type" value="Genomic_DNA"/>
</dbReference>
<dbReference type="Proteomes" id="UP000299102">
    <property type="component" value="Unassembled WGS sequence"/>
</dbReference>
<comment type="caution">
    <text evidence="1">The sequence shown here is derived from an EMBL/GenBank/DDBJ whole genome shotgun (WGS) entry which is preliminary data.</text>
</comment>
<accession>A0A4C1TBP9</accession>
<proteinExistence type="predicted"/>
<name>A0A4C1TBP9_EUMVA</name>
<protein>
    <recommendedName>
        <fullName evidence="3">Reverse transcriptase domain-containing protein</fullName>
    </recommendedName>
</protein>
<gene>
    <name evidence="1" type="ORF">EVAR_77696_1</name>
</gene>
<reference evidence="1 2" key="1">
    <citation type="journal article" date="2019" name="Commun. Biol.">
        <title>The bagworm genome reveals a unique fibroin gene that provides high tensile strength.</title>
        <authorList>
            <person name="Kono N."/>
            <person name="Nakamura H."/>
            <person name="Ohtoshi R."/>
            <person name="Tomita M."/>
            <person name="Numata K."/>
            <person name="Arakawa K."/>
        </authorList>
    </citation>
    <scope>NUCLEOTIDE SEQUENCE [LARGE SCALE GENOMIC DNA]</scope>
</reference>
<evidence type="ECO:0008006" key="3">
    <source>
        <dbReference type="Google" id="ProtNLM"/>
    </source>
</evidence>
<dbReference type="AlphaFoldDB" id="A0A4C1TBP9"/>
<organism evidence="1 2">
    <name type="scientific">Eumeta variegata</name>
    <name type="common">Bagworm moth</name>
    <name type="synonym">Eumeta japonica</name>
    <dbReference type="NCBI Taxonomy" id="151549"/>
    <lineage>
        <taxon>Eukaryota</taxon>
        <taxon>Metazoa</taxon>
        <taxon>Ecdysozoa</taxon>
        <taxon>Arthropoda</taxon>
        <taxon>Hexapoda</taxon>
        <taxon>Insecta</taxon>
        <taxon>Pterygota</taxon>
        <taxon>Neoptera</taxon>
        <taxon>Endopterygota</taxon>
        <taxon>Lepidoptera</taxon>
        <taxon>Glossata</taxon>
        <taxon>Ditrysia</taxon>
        <taxon>Tineoidea</taxon>
        <taxon>Psychidae</taxon>
        <taxon>Oiketicinae</taxon>
        <taxon>Eumeta</taxon>
    </lineage>
</organism>
<keyword evidence="2" id="KW-1185">Reference proteome</keyword>
<evidence type="ECO:0000313" key="2">
    <source>
        <dbReference type="Proteomes" id="UP000299102"/>
    </source>
</evidence>
<dbReference type="OrthoDB" id="411871at2759"/>